<dbReference type="AlphaFoldDB" id="A0A078L532"/>
<keyword evidence="2" id="KW-1185">Reference proteome</keyword>
<gene>
    <name evidence="1" type="ORF">BN59_03497</name>
</gene>
<dbReference type="RefSeq" id="WP_044012344.1">
    <property type="nucleotide sequence ID" value="NZ_CCVW01000004.1"/>
</dbReference>
<reference evidence="1 2" key="1">
    <citation type="submission" date="2014-06" db="EMBL/GenBank/DDBJ databases">
        <authorList>
            <person name="Urmite Genomes Urmite Genomes"/>
        </authorList>
    </citation>
    <scope>NUCLEOTIDE SEQUENCE [LARGE SCALE GENOMIC DNA]</scope>
</reference>
<evidence type="ECO:0000313" key="1">
    <source>
        <dbReference type="EMBL" id="CDZ79179.1"/>
    </source>
</evidence>
<accession>A0A078L532</accession>
<evidence type="ECO:0000313" key="2">
    <source>
        <dbReference type="Proteomes" id="UP000044071"/>
    </source>
</evidence>
<name>A0A078L532_9GAMM</name>
<protein>
    <submittedName>
        <fullName evidence="1">Uncharacterized protein</fullName>
    </submittedName>
</protein>
<organism evidence="1 2">
    <name type="scientific">Legionella massiliensis</name>
    <dbReference type="NCBI Taxonomy" id="1034943"/>
    <lineage>
        <taxon>Bacteria</taxon>
        <taxon>Pseudomonadati</taxon>
        <taxon>Pseudomonadota</taxon>
        <taxon>Gammaproteobacteria</taxon>
        <taxon>Legionellales</taxon>
        <taxon>Legionellaceae</taxon>
        <taxon>Legionella</taxon>
    </lineage>
</organism>
<dbReference type="STRING" id="1034943.BN59_03497"/>
<proteinExistence type="predicted"/>
<sequence>MPIANEELDEYFINLANINAKPLIKTIRTQLTAQVKKMETDYKIAEGQASKLSASIADNYQDYIAKLTELSQRLNHFSLSFR</sequence>
<dbReference type="Proteomes" id="UP000044071">
    <property type="component" value="Unassembled WGS sequence"/>
</dbReference>
<dbReference type="EMBL" id="CCSB01000004">
    <property type="protein sequence ID" value="CDZ79179.1"/>
    <property type="molecule type" value="Genomic_DNA"/>
</dbReference>